<dbReference type="NCBIfam" id="NF038123">
    <property type="entry name" value="NF038123_dom"/>
    <property type="match status" value="3"/>
</dbReference>
<dbReference type="InterPro" id="IPR009465">
    <property type="entry name" value="Spondin_N"/>
</dbReference>
<evidence type="ECO:0000313" key="3">
    <source>
        <dbReference type="EMBL" id="RIH66946.1"/>
    </source>
</evidence>
<sequence>MKVIRLFMVMALATALFTQCNKDNLMDTLPGEDPSLKKGEKPDAPPKGSFTVTIENVSEHYSFFESGMINTPVGESSPGPAFPGQSFTFSFHGGKGHQLSFATMYGISNDLFYGPSGEGLALFDGDTPLTGDITSMIMLWDAGTEVNEEPGVGPNTGPNQSGPNTGPDENGTVRNIDDVNDGYAYPPVADNIKVMLDYNGTDTFTLTIENLPGSSTPLSPLVWVVHSMPHALFEEGMPDYGMGLEHLAEDGATGMLAEYLSMNSGYVSPIAPGVWVVHKKNNKPIFTDGMPDYGDGLEPLAEMGDPSTLAAALMAKGYESGVFNTPDGAGSPGPLFPGDSYTFTVDGKAGEYLSFASMLGKSNDLFFGPDDMGIRLFKGIDAVDGDITAHVELWDAGTEVNEYPGAGIHQGPGGVDEMENVMMVNDGFMYPAVDQMIRVTIMRN</sequence>
<feature type="signal peptide" evidence="2">
    <location>
        <begin position="1"/>
        <end position="18"/>
    </location>
</feature>
<comment type="caution">
    <text evidence="3">The sequence shown here is derived from an EMBL/GenBank/DDBJ whole genome shotgun (WGS) entry which is preliminary data.</text>
</comment>
<feature type="region of interest" description="Disordered" evidence="1">
    <location>
        <begin position="28"/>
        <end position="48"/>
    </location>
</feature>
<protein>
    <recommendedName>
        <fullName evidence="5">Spondin domain-containing protein</fullName>
    </recommendedName>
</protein>
<feature type="chain" id="PRO_5017258014" description="Spondin domain-containing protein" evidence="2">
    <location>
        <begin position="19"/>
        <end position="444"/>
    </location>
</feature>
<evidence type="ECO:0000256" key="1">
    <source>
        <dbReference type="SAM" id="MobiDB-lite"/>
    </source>
</evidence>
<evidence type="ECO:0000313" key="4">
    <source>
        <dbReference type="Proteomes" id="UP000266441"/>
    </source>
</evidence>
<dbReference type="Gene3D" id="2.60.40.2130">
    <property type="entry name" value="F-spondin domain"/>
    <property type="match status" value="3"/>
</dbReference>
<dbReference type="OrthoDB" id="1013900at2"/>
<feature type="compositionally biased region" description="Basic and acidic residues" evidence="1">
    <location>
        <begin position="34"/>
        <end position="44"/>
    </location>
</feature>
<dbReference type="AlphaFoldDB" id="A0A399D609"/>
<accession>A0A399D609</accession>
<organism evidence="3 4">
    <name type="scientific">Mariniphaga sediminis</name>
    <dbReference type="NCBI Taxonomy" id="1628158"/>
    <lineage>
        <taxon>Bacteria</taxon>
        <taxon>Pseudomonadati</taxon>
        <taxon>Bacteroidota</taxon>
        <taxon>Bacteroidia</taxon>
        <taxon>Marinilabiliales</taxon>
        <taxon>Prolixibacteraceae</taxon>
        <taxon>Mariniphaga</taxon>
    </lineage>
</organism>
<dbReference type="InterPro" id="IPR038678">
    <property type="entry name" value="Spondin_N_sf"/>
</dbReference>
<dbReference type="EMBL" id="QWET01000001">
    <property type="protein sequence ID" value="RIH66946.1"/>
    <property type="molecule type" value="Genomic_DNA"/>
</dbReference>
<feature type="region of interest" description="Disordered" evidence="1">
    <location>
        <begin position="146"/>
        <end position="177"/>
    </location>
</feature>
<dbReference type="RefSeq" id="WP_119347972.1">
    <property type="nucleotide sequence ID" value="NZ_QWET01000001.1"/>
</dbReference>
<evidence type="ECO:0008006" key="5">
    <source>
        <dbReference type="Google" id="ProtNLM"/>
    </source>
</evidence>
<gene>
    <name evidence="3" type="ORF">D1164_00500</name>
</gene>
<dbReference type="Proteomes" id="UP000266441">
    <property type="component" value="Unassembled WGS sequence"/>
</dbReference>
<keyword evidence="4" id="KW-1185">Reference proteome</keyword>
<proteinExistence type="predicted"/>
<name>A0A399D609_9BACT</name>
<keyword evidence="2" id="KW-0732">Signal</keyword>
<reference evidence="3 4" key="1">
    <citation type="journal article" date="2015" name="Int. J. Syst. Evol. Microbiol.">
        <title>Mariniphaga sediminis sp. nov., isolated from coastal sediment.</title>
        <authorList>
            <person name="Wang F.Q."/>
            <person name="Shen Q.Y."/>
            <person name="Chen G.J."/>
            <person name="Du Z.J."/>
        </authorList>
    </citation>
    <scope>NUCLEOTIDE SEQUENCE [LARGE SCALE GENOMIC DNA]</scope>
    <source>
        <strain evidence="3 4">SY21</strain>
    </source>
</reference>
<evidence type="ECO:0000256" key="2">
    <source>
        <dbReference type="SAM" id="SignalP"/>
    </source>
</evidence>